<evidence type="ECO:0000313" key="1">
    <source>
        <dbReference type="EMBL" id="SDH27716.1"/>
    </source>
</evidence>
<evidence type="ECO:0008006" key="3">
    <source>
        <dbReference type="Google" id="ProtNLM"/>
    </source>
</evidence>
<accession>A0A1G8B3G3</accession>
<protein>
    <recommendedName>
        <fullName evidence="3">DUF4837 domain-containing protein</fullName>
    </recommendedName>
</protein>
<name>A0A1G8B3G3_9FLAO</name>
<dbReference type="STRING" id="702745.SAMN05421818_101117"/>
<organism evidence="1 2">
    <name type="scientific">Myroides phaeus</name>
    <dbReference type="NCBI Taxonomy" id="702745"/>
    <lineage>
        <taxon>Bacteria</taxon>
        <taxon>Pseudomonadati</taxon>
        <taxon>Bacteroidota</taxon>
        <taxon>Flavobacteriia</taxon>
        <taxon>Flavobacteriales</taxon>
        <taxon>Flavobacteriaceae</taxon>
        <taxon>Myroides</taxon>
    </lineage>
</organism>
<dbReference type="RefSeq" id="WP_245722916.1">
    <property type="nucleotide sequence ID" value="NZ_FNDQ01000001.1"/>
</dbReference>
<dbReference type="AlphaFoldDB" id="A0A1G8B3G3"/>
<reference evidence="2" key="1">
    <citation type="submission" date="2016-10" db="EMBL/GenBank/DDBJ databases">
        <authorList>
            <person name="Varghese N."/>
            <person name="Submissions S."/>
        </authorList>
    </citation>
    <scope>NUCLEOTIDE SEQUENCE [LARGE SCALE GENOMIC DNA]</scope>
    <source>
        <strain evidence="2">DSM 23313</strain>
    </source>
</reference>
<dbReference type="InterPro" id="IPR032286">
    <property type="entry name" value="DUF4837"/>
</dbReference>
<evidence type="ECO:0000313" key="2">
    <source>
        <dbReference type="Proteomes" id="UP000243588"/>
    </source>
</evidence>
<dbReference type="Proteomes" id="UP000243588">
    <property type="component" value="Unassembled WGS sequence"/>
</dbReference>
<gene>
    <name evidence="1" type="ORF">SAMN05421818_101117</name>
</gene>
<dbReference type="Pfam" id="PF16125">
    <property type="entry name" value="DUF4837"/>
    <property type="match status" value="1"/>
</dbReference>
<keyword evidence="2" id="KW-1185">Reference proteome</keyword>
<dbReference type="EMBL" id="FNDQ01000001">
    <property type="protein sequence ID" value="SDH27716.1"/>
    <property type="molecule type" value="Genomic_DNA"/>
</dbReference>
<sequence length="330" mass="38037">MRYLYFFIVLLCFANCKDAPTTELSTKSVGEYNSVLVVVNDRLWYGNVGDSIREYLAASVDGISPSEPLFTIEQISPNLFSSKTKNRRNIIVFSDNHNEELFALEKNKFASPQNYFVVNGGSKLAVVKTFKKNVDSIIKTMHHLEVATITEFLNASKLIDREKFEDRFKITINVPSDYKEISSNEHFVWFKKDVASGNSNILIYDVPISRILNDKNTELHNILAVKDSVNGRYIHSIEDNSFMKLNEGFIPFNKEISFDNRKAIELKGTWDMQNSFMSGPYLSYVFRDSTEKRYLFIEGLVYNPSMGKRNVLLELEAIIQTMRFKIKKSE</sequence>
<proteinExistence type="predicted"/>